<evidence type="ECO:0000256" key="1">
    <source>
        <dbReference type="SAM" id="SignalP"/>
    </source>
</evidence>
<name>A0ABR7A8M6_9BURK</name>
<comment type="caution">
    <text evidence="2">The sequence shown here is derived from an EMBL/GenBank/DDBJ whole genome shotgun (WGS) entry which is preliminary data.</text>
</comment>
<dbReference type="InterPro" id="IPR029045">
    <property type="entry name" value="ClpP/crotonase-like_dom_sf"/>
</dbReference>
<dbReference type="Proteomes" id="UP000654304">
    <property type="component" value="Unassembled WGS sequence"/>
</dbReference>
<protein>
    <recommendedName>
        <fullName evidence="4">Periplasmic protein</fullName>
    </recommendedName>
</protein>
<proteinExistence type="predicted"/>
<accession>A0ABR7A8M6</accession>
<feature type="signal peptide" evidence="1">
    <location>
        <begin position="1"/>
        <end position="25"/>
    </location>
</feature>
<dbReference type="RefSeq" id="WP_186904737.1">
    <property type="nucleotide sequence ID" value="NZ_JACOGD010000008.1"/>
</dbReference>
<dbReference type="Gene3D" id="3.90.226.10">
    <property type="entry name" value="2-enoyl-CoA Hydratase, Chain A, domain 1"/>
    <property type="match status" value="1"/>
</dbReference>
<evidence type="ECO:0000313" key="2">
    <source>
        <dbReference type="EMBL" id="MBC3933163.1"/>
    </source>
</evidence>
<dbReference type="SUPFAM" id="SSF52096">
    <property type="entry name" value="ClpP/crotonase"/>
    <property type="match status" value="1"/>
</dbReference>
<keyword evidence="1" id="KW-0732">Signal</keyword>
<sequence>MTHVIEYVNAVSFVCAALLSGAAAAANAEPEFELRREQNTVTFKGEIGPESAQALIAQLDSGATLIVISSEGGSVKDALDVANAMRRHQVALQVQDYCFSSCANYLFVAAAEKKLMLGAVLGFHGGASGVAENQQQSKRKKKDQFETDMETLASDEKSFYRSTGFDPALIHLSAVLTISTTPLTFELQLDEDKQVYTFSSEDELTSFLKKRRKTFKNFHFKVGRPSPKVYFPNQHMLIKYGVKGITAYPYPADQAALDVLGKTLGLELIGDFAQQHQQSD</sequence>
<evidence type="ECO:0000313" key="3">
    <source>
        <dbReference type="Proteomes" id="UP000654304"/>
    </source>
</evidence>
<dbReference type="EMBL" id="JACOGD010000008">
    <property type="protein sequence ID" value="MBC3933163.1"/>
    <property type="molecule type" value="Genomic_DNA"/>
</dbReference>
<organism evidence="2 3">
    <name type="scientific">Undibacterium curvum</name>
    <dbReference type="NCBI Taxonomy" id="2762294"/>
    <lineage>
        <taxon>Bacteria</taxon>
        <taxon>Pseudomonadati</taxon>
        <taxon>Pseudomonadota</taxon>
        <taxon>Betaproteobacteria</taxon>
        <taxon>Burkholderiales</taxon>
        <taxon>Oxalobacteraceae</taxon>
        <taxon>Undibacterium</taxon>
    </lineage>
</organism>
<keyword evidence="3" id="KW-1185">Reference proteome</keyword>
<reference evidence="2 3" key="1">
    <citation type="submission" date="2020-08" db="EMBL/GenBank/DDBJ databases">
        <title>Novel species isolated from subtropical streams in China.</title>
        <authorList>
            <person name="Lu H."/>
        </authorList>
    </citation>
    <scope>NUCLEOTIDE SEQUENCE [LARGE SCALE GENOMIC DNA]</scope>
    <source>
        <strain evidence="2 3">CY22W</strain>
    </source>
</reference>
<gene>
    <name evidence="2" type="ORF">H8K43_15905</name>
</gene>
<evidence type="ECO:0008006" key="4">
    <source>
        <dbReference type="Google" id="ProtNLM"/>
    </source>
</evidence>
<feature type="chain" id="PRO_5046500553" description="Periplasmic protein" evidence="1">
    <location>
        <begin position="26"/>
        <end position="280"/>
    </location>
</feature>